<dbReference type="OrthoDB" id="5805599at2759"/>
<dbReference type="AlphaFoldDB" id="A0A9P1N5M1"/>
<comment type="caution">
    <text evidence="2">The sequence shown here is derived from an EMBL/GenBank/DDBJ whole genome shotgun (WGS) entry which is preliminary data.</text>
</comment>
<feature type="region of interest" description="Disordered" evidence="1">
    <location>
        <begin position="73"/>
        <end position="110"/>
    </location>
</feature>
<evidence type="ECO:0000313" key="3">
    <source>
        <dbReference type="Proteomes" id="UP001152747"/>
    </source>
</evidence>
<reference evidence="2" key="1">
    <citation type="submission" date="2022-11" db="EMBL/GenBank/DDBJ databases">
        <authorList>
            <person name="Kikuchi T."/>
        </authorList>
    </citation>
    <scope>NUCLEOTIDE SEQUENCE</scope>
    <source>
        <strain evidence="2">PS1010</strain>
    </source>
</reference>
<gene>
    <name evidence="2" type="ORF">CAMP_LOCUS11344</name>
</gene>
<evidence type="ECO:0000256" key="1">
    <source>
        <dbReference type="SAM" id="MobiDB-lite"/>
    </source>
</evidence>
<organism evidence="2 3">
    <name type="scientific">Caenorhabditis angaria</name>
    <dbReference type="NCBI Taxonomy" id="860376"/>
    <lineage>
        <taxon>Eukaryota</taxon>
        <taxon>Metazoa</taxon>
        <taxon>Ecdysozoa</taxon>
        <taxon>Nematoda</taxon>
        <taxon>Chromadorea</taxon>
        <taxon>Rhabditida</taxon>
        <taxon>Rhabditina</taxon>
        <taxon>Rhabditomorpha</taxon>
        <taxon>Rhabditoidea</taxon>
        <taxon>Rhabditidae</taxon>
        <taxon>Peloderinae</taxon>
        <taxon>Caenorhabditis</taxon>
    </lineage>
</organism>
<feature type="compositionally biased region" description="Acidic residues" evidence="1">
    <location>
        <begin position="84"/>
        <end position="105"/>
    </location>
</feature>
<evidence type="ECO:0000313" key="2">
    <source>
        <dbReference type="EMBL" id="CAI5448707.1"/>
    </source>
</evidence>
<name>A0A9P1N5M1_9PELO</name>
<dbReference type="EMBL" id="CANHGI010000004">
    <property type="protein sequence ID" value="CAI5448707.1"/>
    <property type="molecule type" value="Genomic_DNA"/>
</dbReference>
<proteinExistence type="predicted"/>
<accession>A0A9P1N5M1</accession>
<protein>
    <submittedName>
        <fullName evidence="2">Uncharacterized protein</fullName>
    </submittedName>
</protein>
<sequence length="527" mass="60975">MSEILMEEEEEEEEIVYDVANIEEIRHFDIGDDVDPQEIAAEDVEVWDTQKKRVGRKRGAEVIPIVRRQPPREARVKSFQQFEQFDDNEMEEEDDEEDEDDDELGEGTSKTWRVFVRNDGSGMHFDWPIYMENAISLNSVVSIISTRAALVPEVHICQSIPQEYTNTGTFVVKLEGNMDKNEIHNDGLGTWQAVQMFVRKYVIGNNIKPQITQKNDHNLKVVCEQFLHPGTDGRGDFMRKVYTGFDNYEHMIPWVVISYEWMGNAHPLTVYEEMEKQYHQNTWKKCANSLEHAPILFKHGCDSQTAISILLSTEKFTEYGKSLPMYVQESITFVLGVNSCGGHRALHSDGNEWKKPSGGTQNFRAIYSIADDLSSWRLEKTMANDCDIQIVCRRYLGKTSTATSGFLRKIYLVKVKSTCPQHIQNALQNTELCVISYSWRENQKEATLIVPTNFDEAVEEVLMVPKFDENMRFEHDLRLKIELKRKENLEKLAGIQARIERLKSSLSNEDLIEFQDLYDLLSSCHHF</sequence>
<dbReference type="Proteomes" id="UP001152747">
    <property type="component" value="Unassembled WGS sequence"/>
</dbReference>
<keyword evidence="3" id="KW-1185">Reference proteome</keyword>